<reference evidence="2" key="1">
    <citation type="journal article" date="2022" name="Mol. Ecol. Resour.">
        <title>The genomes of chicory, endive, great burdock and yacon provide insights into Asteraceae palaeo-polyploidization history and plant inulin production.</title>
        <authorList>
            <person name="Fan W."/>
            <person name="Wang S."/>
            <person name="Wang H."/>
            <person name="Wang A."/>
            <person name="Jiang F."/>
            <person name="Liu H."/>
            <person name="Zhao H."/>
            <person name="Xu D."/>
            <person name="Zhang Y."/>
        </authorList>
    </citation>
    <scope>NUCLEOTIDE SEQUENCE [LARGE SCALE GENOMIC DNA]</scope>
    <source>
        <strain evidence="2">cv. Yunnan</strain>
    </source>
</reference>
<protein>
    <submittedName>
        <fullName evidence="1">Uncharacterized protein</fullName>
    </submittedName>
</protein>
<reference evidence="1 2" key="2">
    <citation type="journal article" date="2022" name="Mol. Ecol. Resour.">
        <title>The genomes of chicory, endive, great burdock and yacon provide insights into Asteraceae paleo-polyploidization history and plant inulin production.</title>
        <authorList>
            <person name="Fan W."/>
            <person name="Wang S."/>
            <person name="Wang H."/>
            <person name="Wang A."/>
            <person name="Jiang F."/>
            <person name="Liu H."/>
            <person name="Zhao H."/>
            <person name="Xu D."/>
            <person name="Zhang Y."/>
        </authorList>
    </citation>
    <scope>NUCLEOTIDE SEQUENCE [LARGE SCALE GENOMIC DNA]</scope>
    <source>
        <strain evidence="2">cv. Yunnan</strain>
        <tissue evidence="1">Leaves</tissue>
    </source>
</reference>
<name>A0ACB9ILU5_9ASTR</name>
<dbReference type="EMBL" id="CM042025">
    <property type="protein sequence ID" value="KAI3808909.1"/>
    <property type="molecule type" value="Genomic_DNA"/>
</dbReference>
<sequence>MPSFPHLPPQQQTKSSKKTLIKASCAAETSIQLLLSSELLSLLKARVLITELFSMTVITRSSEPGIGTSTWIFAKPSTTERGSCLCLLRLGSLVTSAVEVVAVDSNILDSAAAIGRNFNQLDVEFHESSIDLCSGRLKLTCGFGNE</sequence>
<keyword evidence="2" id="KW-1185">Reference proteome</keyword>
<accession>A0ACB9ILU5</accession>
<dbReference type="Proteomes" id="UP001056120">
    <property type="component" value="Linkage Group LG08"/>
</dbReference>
<evidence type="ECO:0000313" key="2">
    <source>
        <dbReference type="Proteomes" id="UP001056120"/>
    </source>
</evidence>
<organism evidence="1 2">
    <name type="scientific">Smallanthus sonchifolius</name>
    <dbReference type="NCBI Taxonomy" id="185202"/>
    <lineage>
        <taxon>Eukaryota</taxon>
        <taxon>Viridiplantae</taxon>
        <taxon>Streptophyta</taxon>
        <taxon>Embryophyta</taxon>
        <taxon>Tracheophyta</taxon>
        <taxon>Spermatophyta</taxon>
        <taxon>Magnoliopsida</taxon>
        <taxon>eudicotyledons</taxon>
        <taxon>Gunneridae</taxon>
        <taxon>Pentapetalae</taxon>
        <taxon>asterids</taxon>
        <taxon>campanulids</taxon>
        <taxon>Asterales</taxon>
        <taxon>Asteraceae</taxon>
        <taxon>Asteroideae</taxon>
        <taxon>Heliantheae alliance</taxon>
        <taxon>Millerieae</taxon>
        <taxon>Smallanthus</taxon>
    </lineage>
</organism>
<gene>
    <name evidence="1" type="ORF">L1987_24872</name>
</gene>
<comment type="caution">
    <text evidence="1">The sequence shown here is derived from an EMBL/GenBank/DDBJ whole genome shotgun (WGS) entry which is preliminary data.</text>
</comment>
<evidence type="ECO:0000313" key="1">
    <source>
        <dbReference type="EMBL" id="KAI3808909.1"/>
    </source>
</evidence>
<proteinExistence type="predicted"/>